<evidence type="ECO:0000313" key="1">
    <source>
        <dbReference type="EMBL" id="AOR51047.1"/>
    </source>
</evidence>
<name>A0A1C9U4I2_9BACT</name>
<reference evidence="1" key="1">
    <citation type="journal article" date="2016" name="Sci. Rep.">
        <title>Triclosan Resistome from Metagenome Reveals Diverse Enoyl Acyl Carrier Protein Reductases and Selective Enrichment of Triclosan Resistance Genes.</title>
        <authorList>
            <person name="Khan R."/>
            <person name="Kong H.G."/>
            <person name="Jung Y.H."/>
            <person name="Choi J."/>
            <person name="Baek K.Y."/>
            <person name="Hwang E.C."/>
            <person name="Lee S.W."/>
        </authorList>
    </citation>
    <scope>NUCLEOTIDE SEQUENCE</scope>
</reference>
<sequence>MKVEALTCLCLTQGNILLSGISFCTFEYLHTSYSIIAHIHPE</sequence>
<protein>
    <submittedName>
        <fullName evidence="1">Uncharacterized protein</fullName>
    </submittedName>
</protein>
<dbReference type="AlphaFoldDB" id="A0A1C9U4I2"/>
<dbReference type="EMBL" id="KT982357">
    <property type="protein sequence ID" value="AOR51047.1"/>
    <property type="molecule type" value="Genomic_DNA"/>
</dbReference>
<accession>A0A1C9U4I2</accession>
<organism evidence="1">
    <name type="scientific">uncultured bacterium pAX1</name>
    <dbReference type="NCBI Taxonomy" id="1781156"/>
    <lineage>
        <taxon>Bacteria</taxon>
        <taxon>environmental samples</taxon>
    </lineage>
</organism>
<proteinExistence type="predicted"/>